<protein>
    <submittedName>
        <fullName evidence="1">Uncharacterized protein</fullName>
    </submittedName>
</protein>
<dbReference type="AlphaFoldDB" id="A0AAN5ZLZ5"/>
<reference evidence="1" key="2">
    <citation type="submission" date="2021-03" db="EMBL/GenBank/DDBJ databases">
        <authorList>
            <consortium name="NCBI Pathogen Detection Project"/>
        </authorList>
    </citation>
    <scope>NUCLEOTIDE SEQUENCE</scope>
    <source>
        <strain evidence="1">SJP41</strain>
    </source>
</reference>
<gene>
    <name evidence="1" type="ORF">J8F57_005521</name>
</gene>
<reference evidence="1" key="1">
    <citation type="journal article" date="2018" name="Genome Biol.">
        <title>SKESA: strategic k-mer extension for scrupulous assemblies.</title>
        <authorList>
            <person name="Souvorov A."/>
            <person name="Agarwala R."/>
            <person name="Lipman D.J."/>
        </authorList>
    </citation>
    <scope>NUCLEOTIDE SEQUENCE</scope>
    <source>
        <strain evidence="1">SJP41</strain>
    </source>
</reference>
<name>A0AAN5ZLZ5_ECOLX</name>
<dbReference type="RefSeq" id="WP_152930453.1">
    <property type="nucleotide sequence ID" value="NZ_AP027538.1"/>
</dbReference>
<organism evidence="1 2">
    <name type="scientific">Escherichia coli</name>
    <dbReference type="NCBI Taxonomy" id="562"/>
    <lineage>
        <taxon>Bacteria</taxon>
        <taxon>Pseudomonadati</taxon>
        <taxon>Pseudomonadota</taxon>
        <taxon>Gammaproteobacteria</taxon>
        <taxon>Enterobacterales</taxon>
        <taxon>Enterobacteriaceae</taxon>
        <taxon>Escherichia</taxon>
    </lineage>
</organism>
<sequence length="47" mass="5629">MDRIKYLKWIAEESPTTAQQLVVWLNRARQYTPDMKEHQAGVQIQEK</sequence>
<dbReference type="Proteomes" id="UP000868636">
    <property type="component" value="Unassembled WGS sequence"/>
</dbReference>
<proteinExistence type="predicted"/>
<dbReference type="EMBL" id="DADPIR010000187">
    <property type="protein sequence ID" value="HAZ7495133.1"/>
    <property type="molecule type" value="Genomic_DNA"/>
</dbReference>
<evidence type="ECO:0000313" key="1">
    <source>
        <dbReference type="EMBL" id="HAZ7495133.1"/>
    </source>
</evidence>
<evidence type="ECO:0000313" key="2">
    <source>
        <dbReference type="Proteomes" id="UP000868636"/>
    </source>
</evidence>
<comment type="caution">
    <text evidence="1">The sequence shown here is derived from an EMBL/GenBank/DDBJ whole genome shotgun (WGS) entry which is preliminary data.</text>
</comment>
<accession>A0AAN5ZLZ5</accession>